<dbReference type="PATRIC" id="fig|1279460.3.peg.4750"/>
<name>A0A0M3TN10_LEPIR</name>
<protein>
    <submittedName>
        <fullName evidence="1">Uncharacterized protein</fullName>
    </submittedName>
</protein>
<reference evidence="1 2" key="1">
    <citation type="journal article" date="2015" name="Genome Announc.">
        <title>Whole-Genome Sequence of Leptospira interrogans Serovar Hardjo Subtype Hardjoprajitno Strain Norma, Isolated from Cattle in a Leptospirosis Outbreak in Brazil.</title>
        <authorList>
            <person name="Cosate M.R."/>
            <person name="Soares S.C."/>
            <person name="Mendes T.A."/>
            <person name="Raittz R.T."/>
            <person name="Moreira E.C."/>
            <person name="Leite R."/>
            <person name="Fernandes G.R."/>
            <person name="Haddad J.P."/>
            <person name="Ortega J.M."/>
        </authorList>
    </citation>
    <scope>NUCLEOTIDE SEQUENCE [LARGE SCALE GENOMIC DNA]</scope>
    <source>
        <strain evidence="1 2">Norma</strain>
    </source>
</reference>
<dbReference type="EMBL" id="CP012604">
    <property type="protein sequence ID" value="ALE41775.1"/>
    <property type="molecule type" value="Genomic_DNA"/>
</dbReference>
<proteinExistence type="predicted"/>
<dbReference type="AlphaFoldDB" id="A0A0M3TN10"/>
<evidence type="ECO:0000313" key="2">
    <source>
        <dbReference type="Proteomes" id="UP000056502"/>
    </source>
</evidence>
<gene>
    <name evidence="1" type="ORF">G436_4647</name>
</gene>
<dbReference type="Proteomes" id="UP000056502">
    <property type="component" value="Chromosome II"/>
</dbReference>
<accession>A0A0M3TN10</accession>
<evidence type="ECO:0000313" key="1">
    <source>
        <dbReference type="EMBL" id="ALE41775.1"/>
    </source>
</evidence>
<sequence>MFCLKNRIVENSIVQINKTFSIDGSQEIEINRELIFQQF</sequence>
<organism evidence="1">
    <name type="scientific">Leptospira interrogans serovar Hardjo str. Norma</name>
    <dbReference type="NCBI Taxonomy" id="1279460"/>
    <lineage>
        <taxon>Bacteria</taxon>
        <taxon>Pseudomonadati</taxon>
        <taxon>Spirochaetota</taxon>
        <taxon>Spirochaetia</taxon>
        <taxon>Leptospirales</taxon>
        <taxon>Leptospiraceae</taxon>
        <taxon>Leptospira</taxon>
    </lineage>
</organism>